<comment type="caution">
    <text evidence="3">The sequence shown here is derived from an EMBL/GenBank/DDBJ whole genome shotgun (WGS) entry which is preliminary data.</text>
</comment>
<feature type="transmembrane region" description="Helical" evidence="1">
    <location>
        <begin position="81"/>
        <end position="108"/>
    </location>
</feature>
<feature type="transmembrane region" description="Helical" evidence="1">
    <location>
        <begin position="53"/>
        <end position="75"/>
    </location>
</feature>
<dbReference type="PANTHER" id="PTHR42208:SF1">
    <property type="entry name" value="HEAVY METAL TRANSPORTER"/>
    <property type="match status" value="1"/>
</dbReference>
<keyword evidence="4" id="KW-1185">Reference proteome</keyword>
<gene>
    <name evidence="3" type="ORF">C2134_01380</name>
</gene>
<proteinExistence type="predicted"/>
<dbReference type="InterPro" id="IPR039447">
    <property type="entry name" value="UreH-like_TM_dom"/>
</dbReference>
<keyword evidence="1" id="KW-0812">Transmembrane</keyword>
<feature type="transmembrane region" description="Helical" evidence="1">
    <location>
        <begin position="163"/>
        <end position="188"/>
    </location>
</feature>
<organism evidence="3 4">
    <name type="scientific">Chromobacterium sinusclupearum</name>
    <dbReference type="NCBI Taxonomy" id="2077146"/>
    <lineage>
        <taxon>Bacteria</taxon>
        <taxon>Pseudomonadati</taxon>
        <taxon>Pseudomonadota</taxon>
        <taxon>Betaproteobacteria</taxon>
        <taxon>Neisseriales</taxon>
        <taxon>Chromobacteriaceae</taxon>
        <taxon>Chromobacterium</taxon>
    </lineage>
</organism>
<evidence type="ECO:0000313" key="3">
    <source>
        <dbReference type="EMBL" id="POB00431.1"/>
    </source>
</evidence>
<keyword evidence="1" id="KW-0472">Membrane</keyword>
<feature type="transmembrane region" description="Helical" evidence="1">
    <location>
        <begin position="129"/>
        <end position="151"/>
    </location>
</feature>
<evidence type="ECO:0000313" key="4">
    <source>
        <dbReference type="Proteomes" id="UP000236416"/>
    </source>
</evidence>
<feature type="transmembrane region" description="Helical" evidence="1">
    <location>
        <begin position="6"/>
        <end position="33"/>
    </location>
</feature>
<dbReference type="Proteomes" id="UP000236416">
    <property type="component" value="Unassembled WGS sequence"/>
</dbReference>
<evidence type="ECO:0000259" key="2">
    <source>
        <dbReference type="Pfam" id="PF13386"/>
    </source>
</evidence>
<feature type="domain" description="Urease accessory protein UreH-like transmembrane" evidence="2">
    <location>
        <begin position="9"/>
        <end position="214"/>
    </location>
</feature>
<reference evidence="3 4" key="1">
    <citation type="submission" date="2018-01" db="EMBL/GenBank/DDBJ databases">
        <title>Genomic Sequence of Chromobacterium MWU13-2610 from wild cranberry bogs within the Cape Cod National Seashore.</title>
        <authorList>
            <person name="O'Hara-Hanley K."/>
            <person name="Soby S."/>
            <person name="Harrison A."/>
        </authorList>
    </citation>
    <scope>NUCLEOTIDE SEQUENCE [LARGE SCALE GENOMIC DNA]</scope>
    <source>
        <strain evidence="3 4">MWU13-2610</strain>
    </source>
</reference>
<dbReference type="Pfam" id="PF13386">
    <property type="entry name" value="DsbD_2"/>
    <property type="match status" value="1"/>
</dbReference>
<evidence type="ECO:0000256" key="1">
    <source>
        <dbReference type="SAM" id="Phobius"/>
    </source>
</evidence>
<protein>
    <recommendedName>
        <fullName evidence="2">Urease accessory protein UreH-like transmembrane domain-containing protein</fullName>
    </recommendedName>
</protein>
<keyword evidence="1" id="KW-1133">Transmembrane helix</keyword>
<sequence length="225" mass="23279">MIETNFWILLAAGLLGGGHCVGMCGGIVAALTLQQPAGAARWRVLAGYNLGRLASYTLIGALLGGLASAGLSLASSHPYQLALLALANLMLVAMGLYLAGFGQAIILLEKMGQPVWRRLQPLVGRLLPVRSIAGALAVGAVWGWLPCGLVYSASISALASGSAWHGAGLMLAFGLGTLPNLLLMGVFADALRRWMQQRPIRLAAGLGVAGIGIWRLTQLVSGTIS</sequence>
<dbReference type="EMBL" id="PPTF01000006">
    <property type="protein sequence ID" value="POB00431.1"/>
    <property type="molecule type" value="Genomic_DNA"/>
</dbReference>
<dbReference type="PANTHER" id="PTHR42208">
    <property type="entry name" value="HEAVY METAL TRANSPORTER-RELATED"/>
    <property type="match status" value="1"/>
</dbReference>
<dbReference type="RefSeq" id="WP_103316929.1">
    <property type="nucleotide sequence ID" value="NZ_PPTF01000006.1"/>
</dbReference>
<dbReference type="AlphaFoldDB" id="A0A2K4MTK1"/>
<accession>A0A2K4MTK1</accession>
<name>A0A2K4MTK1_9NEIS</name>